<feature type="compositionally biased region" description="Basic and acidic residues" evidence="1">
    <location>
        <begin position="1764"/>
        <end position="1773"/>
    </location>
</feature>
<dbReference type="Proteomes" id="UP000694844">
    <property type="component" value="Chromosome 4"/>
</dbReference>
<feature type="region of interest" description="Disordered" evidence="1">
    <location>
        <begin position="1565"/>
        <end position="1619"/>
    </location>
</feature>
<dbReference type="PROSITE" id="PS50106">
    <property type="entry name" value="PDZ"/>
    <property type="match status" value="8"/>
</dbReference>
<feature type="domain" description="PDZ" evidence="2">
    <location>
        <begin position="3071"/>
        <end position="3142"/>
    </location>
</feature>
<feature type="region of interest" description="Disordered" evidence="1">
    <location>
        <begin position="94"/>
        <end position="116"/>
    </location>
</feature>
<dbReference type="GeneID" id="111130701"/>
<evidence type="ECO:0000313" key="4">
    <source>
        <dbReference type="RefSeq" id="XP_022333609.1"/>
    </source>
</evidence>
<feature type="domain" description="PDZ" evidence="2">
    <location>
        <begin position="618"/>
        <end position="692"/>
    </location>
</feature>
<feature type="region of interest" description="Disordered" evidence="1">
    <location>
        <begin position="911"/>
        <end position="947"/>
    </location>
</feature>
<feature type="compositionally biased region" description="Polar residues" evidence="1">
    <location>
        <begin position="2231"/>
        <end position="2243"/>
    </location>
</feature>
<feature type="domain" description="PDZ" evidence="2">
    <location>
        <begin position="1041"/>
        <end position="1132"/>
    </location>
</feature>
<feature type="compositionally biased region" description="Basic and acidic residues" evidence="1">
    <location>
        <begin position="2175"/>
        <end position="2184"/>
    </location>
</feature>
<dbReference type="Pfam" id="PF00595">
    <property type="entry name" value="PDZ"/>
    <property type="match status" value="6"/>
</dbReference>
<organism evidence="3 4">
    <name type="scientific">Crassostrea virginica</name>
    <name type="common">Eastern oyster</name>
    <dbReference type="NCBI Taxonomy" id="6565"/>
    <lineage>
        <taxon>Eukaryota</taxon>
        <taxon>Metazoa</taxon>
        <taxon>Spiralia</taxon>
        <taxon>Lophotrochozoa</taxon>
        <taxon>Mollusca</taxon>
        <taxon>Bivalvia</taxon>
        <taxon>Autobranchia</taxon>
        <taxon>Pteriomorphia</taxon>
        <taxon>Ostreida</taxon>
        <taxon>Ostreoidea</taxon>
        <taxon>Ostreidae</taxon>
        <taxon>Crassostrea</taxon>
    </lineage>
</organism>
<dbReference type="OrthoDB" id="42382at2759"/>
<evidence type="ECO:0000256" key="1">
    <source>
        <dbReference type="SAM" id="MobiDB-lite"/>
    </source>
</evidence>
<dbReference type="PANTHER" id="PTHR11324:SF16">
    <property type="entry name" value="PDZ DOMAIN-CONTAINING PROTEIN 2"/>
    <property type="match status" value="1"/>
</dbReference>
<feature type="region of interest" description="Disordered" evidence="1">
    <location>
        <begin position="1001"/>
        <end position="1034"/>
    </location>
</feature>
<feature type="compositionally biased region" description="Basic residues" evidence="1">
    <location>
        <begin position="37"/>
        <end position="47"/>
    </location>
</feature>
<feature type="region of interest" description="Disordered" evidence="1">
    <location>
        <begin position="541"/>
        <end position="565"/>
    </location>
</feature>
<feature type="compositionally biased region" description="Basic and acidic residues" evidence="1">
    <location>
        <begin position="1579"/>
        <end position="1589"/>
    </location>
</feature>
<feature type="compositionally biased region" description="Polar residues" evidence="1">
    <location>
        <begin position="1852"/>
        <end position="1861"/>
    </location>
</feature>
<name>A0A8B8E1K4_CRAVI</name>
<feature type="domain" description="PDZ" evidence="2">
    <location>
        <begin position="1185"/>
        <end position="1269"/>
    </location>
</feature>
<feature type="region of interest" description="Disordered" evidence="1">
    <location>
        <begin position="2953"/>
        <end position="2985"/>
    </location>
</feature>
<feature type="region of interest" description="Disordered" evidence="1">
    <location>
        <begin position="764"/>
        <end position="786"/>
    </location>
</feature>
<feature type="compositionally biased region" description="Basic and acidic residues" evidence="1">
    <location>
        <begin position="2148"/>
        <end position="2159"/>
    </location>
</feature>
<feature type="compositionally biased region" description="Low complexity" evidence="1">
    <location>
        <begin position="2032"/>
        <end position="2057"/>
    </location>
</feature>
<feature type="compositionally biased region" description="Polar residues" evidence="1">
    <location>
        <begin position="727"/>
        <end position="740"/>
    </location>
</feature>
<gene>
    <name evidence="4" type="primary">LOC111130701</name>
</gene>
<feature type="compositionally biased region" description="Basic and acidic residues" evidence="1">
    <location>
        <begin position="1703"/>
        <end position="1738"/>
    </location>
</feature>
<proteinExistence type="predicted"/>
<dbReference type="PANTHER" id="PTHR11324">
    <property type="entry name" value="IL16-RELATED"/>
    <property type="match status" value="1"/>
</dbReference>
<feature type="compositionally biased region" description="Basic and acidic residues" evidence="1">
    <location>
        <begin position="769"/>
        <end position="779"/>
    </location>
</feature>
<sequence>MTVCIDSRSVRMEALKSYFSKFRKHRSVSGDRGISPNRRKRNKFRKRSFNDSVSDDEEKNGNIPCPDVDTFSQKSVTAVRNIYEKPLLRDTLSNCSARGTVPKEKSPPPAKPPRKDQVFSVTFQNFLPRDLGIILGVTHDYRTRCRLRSEGSVENSSPCDKNSVIRIIFIKEGSVAGESGRVRVDDEVISVNGWTMVRENTSSARLLLANAVRSGKVTMTLRRKKKRPAPPPPTNQTTPGKSAADLEKENKSIMTQSLDSLPGNSESHDNWYLGNRENGSSLTLDSMGSFGNDMGSTDDVFMDNSHFDSQPVLQHPMSDGAISQISRSDYVNVSIGNSRTHSASVIDDVVEWNTEPINFTQDVLDTVNTAQMTLQKRGKTGTLKHSAEQDASMYSSDPELISINTSRHLYKKNKKGWRYHQDRGGTQTPTSCYSSDSGSSCHVPKKRVVAKMHLLKDENGLGIHIAGGRGSKKGDIGIFVAGITEGGAAFRDGRLKRGDELLMINGKSLIGLSHSEAVDVLRSSPKLVQIVVASKVRKSSSATSTASSSVPSLCSIPTSQQPPPEVMNSDLEIPEVTAQTPCGTVFNWEDLMQKFSLPLGQSDASIKSEDQASSLSQTITVHKGAHAKGLGFTIVGGSDSEKGNLGIYVRRILPHGLIAEEGSIKEGDEILKVNDQPIRGLTHKEAIHKFRQLRKGPVSITFCRRSRSRASSPSLKSGRITPVEFSSDGSPVSTPGHSPSPSFHDLASFCDEILGTNKRLSDASNYDNRCSDSAEERVTSTDSVTNSEGNCDVLHTREDNSLQEILLHKESGIGLGLSLIRKDLKGQSQIFIQDVYTGSPADKDGRLRRKIFDKGILPTNNQVDEQVSSAEMTDKGGNFKRATLPVEIQGKAKMEGSTTDSDFSDLDIQTFEKKPSTSPPPNKSDTSPYGSPHKRGYPPNTDHFSVDKFYSEQNPKKRNLNQYPFGPGKENLFNLNWTNSLSSRDSAIGGSLMSTLGSALTDTSSSYETNSDSEQSSSGHSVYGRYQKIDGSTGESDDEEILVLHRLPGENLGMILGIDSDPNHQTVRSVYVKTVTIGGAAYRATGSKKGIQEGDQILQMNGTDLNILTHDECLTVLREMPLKVILKIRRGKRRVVPSVKLSPPLSLASSRSFGDSPSPLVYSESSCYSESEEEEGTLDGFNQIHVEIDKHPSESLGLSVVPSYGSTRQFYQIKRLLPSGAAARSQQIHVGDRLLSCNGISLRNVSQSKCLSILKSEGNSGDLELELLRQKENEDQLEISLKVSKRDSTVTLHSPSQQRKNFIADIPQSDSDNEVVLSKFQYIDKTCVDGDLRINNQTTDSVDVKSSDLNNSNRTKFKSMSSNMEDSDTWVPPPMEFSTYGPAVPPPAEFSEGQSPIFNQSNNGIPVTNIDEIINSYRPVVHSQDGYIPQTDTDDSGGQIKHLEPLPGLHRDENGSLDDSLTNSDELGKEGLDMMDRYQGDNGISSKEDLEEGGWEGYDVDAEPFIPPAPVNTEELEFDDKHSDEDDEIIVPVTVQRQKHIPFMSSVNVPSAGPSEIEEEQIVPAVEERRRIPPSATIKLEERPHEEPQSKPIPQPRLKPTVISVEHGPAPPSSTMSEELAVEEEIVSAEFKERQSGNEQFLQKLGGEVEEEIVPVEAKREHVWNAAKLAVITNAWSKSAGKNKEGEKKNLKSVINVMNMSKNQEDSNKAGNEVEKETMDTVRNVEKSEEVPREEGVHKNVIRVTAPAPDEITNVTFEPSTMGDESRKVDNKSDLVSTGQDTVDTVPPTISSPPPPIVTKVNVKVSEPETVPESSAKTKPASESPSPSLLKQTTEENAPAPKPTEVSPPSPLKSSVGMTKPSSLLSTIRSQSSSSSATLKPLSSIRPITVTSKTFSMGKPAGLSGSLSSGRTSLLSTIHGTSTSTKSTRSEEEPFLVSVLKGILGVGMKVSTTPEGWVRVDEIQSSGPIAKDGNIRVGDYLLSINSTELTGLPDSKIQQILRLLPRGIAKILVSSKPPPSDGVSRPTNLNLSSSESSQSKFSPLSSSRTMSRSGMVSPALSPRQPTSSPVAPPSPRQLSSPSSKTPVEESTVKVTVNHDQCVPEAKKTPPPVAPKPKHSSPPDHSKSGSHWGGGGYVSSAVGRTHSFGKKEPPIADSKPHIHPQKADYVSSARKNVHEKEEKGPIDTVVFASVDFNKMNANSRHTIAKPSDKSVPEPKMIPKGHVDYVSSAKPTVSSPNNTSPKSKDIGYSPYAYEETSTKISPVRLNSALSPRRKSEDKFSFGSTFSGNRTKGKEGDNHSNVSPLSSPRSPVTSSSPSPNITPSSLEGEIEVKVSPEVGPKPVPRPRGSTSDTSLEASKEEVLQPDSSPCEAGTEEPCDPCSDGAHSSTPSEDLINVDVTAQSTDVNVVPCTEALDDVTNAPSNYSTQNECSHDKQEILDDNIDVDENLKSAENDVDEDFKSSETSELLAIDDTDSEMFCKFVEEIVQNAIQKGIDEFKTSEADDLQENNEEGKMVDEISAVHDPHPKAVMETKRLRAFLQKLDSSEKEMPLPESYSLNQNPVAESIAKDMLKTAEDSEFNTSYTNITKTSANTSNDLHKFTNTNNGEEVDHCMSVSNDACVACNEVVLDSPNPVSMAADVVNVNAISVASDGNNVDNALLIQEPKLCTELPSEDFSGDCVSECVRSDANVDDSQEDLENIEIMLNEGSVNTCALPLDLLGGGISQTETNSMDYSTIHSDRPWTLADSEQRLGPDDVNLGVTSGQLSPLELEALLNQANKELDAFGYGLDAKLVILTLNNRSATEGLGVQLSATENGLLRVSEVMEGALTGTGDHIQVGDRVVSVDGTSSATLSPQEAVKLMEDSSSSHMVVLTRTEDDSEAPPAPQAPPPTLPVSAPPHIPLEKQEEDGVNERKLTTSDAIDIEIETVKTEMQDLNVDDENPDVLQDNMVETDKTESVETHPETSDNLDNRGGPGSYPTPASISVTIPDQAEVSSPQGSQDSGVDLTILPNVEEAVDKEKLTLNTGDQLSNGDLKQVTSPTSPPDSLGPLSPTLTDDAEEDEGDKETFEVVMNKGVTGLGFLIEGGKASAKGDQPLTIKRMFRGGSAEKCGMLKVKDEILKVNGVDITEMRHSEAWTHLKFLDEGPVHLMIRRKVQQSTE</sequence>
<protein>
    <submittedName>
        <fullName evidence="4">Uncharacterized protein LOC111130701</fullName>
    </submittedName>
</protein>
<reference evidence="4" key="1">
    <citation type="submission" date="2025-08" db="UniProtKB">
        <authorList>
            <consortium name="RefSeq"/>
        </authorList>
    </citation>
    <scope>IDENTIFICATION</scope>
    <source>
        <tissue evidence="4">Whole sample</tissue>
    </source>
</reference>
<feature type="region of interest" description="Disordered" evidence="1">
    <location>
        <begin position="709"/>
        <end position="740"/>
    </location>
</feature>
<evidence type="ECO:0000313" key="3">
    <source>
        <dbReference type="Proteomes" id="UP000694844"/>
    </source>
</evidence>
<dbReference type="CDD" id="cd06758">
    <property type="entry name" value="PDZ2_PDZD2-like"/>
    <property type="match status" value="1"/>
</dbReference>
<feature type="region of interest" description="Disordered" evidence="1">
    <location>
        <begin position="1699"/>
        <end position="1881"/>
    </location>
</feature>
<dbReference type="InterPro" id="IPR001478">
    <property type="entry name" value="PDZ"/>
</dbReference>
<feature type="domain" description="PDZ" evidence="2">
    <location>
        <begin position="1936"/>
        <end position="2002"/>
    </location>
</feature>
<feature type="region of interest" description="Disordered" evidence="1">
    <location>
        <begin position="3023"/>
        <end position="3067"/>
    </location>
</feature>
<feature type="compositionally biased region" description="Polar residues" evidence="1">
    <location>
        <begin position="3024"/>
        <end position="3042"/>
    </location>
</feature>
<accession>A0A8B8E1K4</accession>
<dbReference type="Gene3D" id="2.30.42.10">
    <property type="match status" value="9"/>
</dbReference>
<feature type="compositionally biased region" description="Polar residues" evidence="1">
    <location>
        <begin position="1774"/>
        <end position="1783"/>
    </location>
</feature>
<feature type="region of interest" description="Disordered" evidence="1">
    <location>
        <begin position="219"/>
        <end position="246"/>
    </location>
</feature>
<feature type="domain" description="PDZ" evidence="2">
    <location>
        <begin position="451"/>
        <end position="536"/>
    </location>
</feature>
<feature type="compositionally biased region" description="Low complexity" evidence="1">
    <location>
        <begin position="541"/>
        <end position="552"/>
    </location>
</feature>
<feature type="compositionally biased region" description="Low complexity" evidence="1">
    <location>
        <begin position="2301"/>
        <end position="2327"/>
    </location>
</feature>
<feature type="domain" description="PDZ" evidence="2">
    <location>
        <begin position="804"/>
        <end position="848"/>
    </location>
</feature>
<feature type="region of interest" description="Disordered" evidence="1">
    <location>
        <begin position="2013"/>
        <end position="2184"/>
    </location>
</feature>
<feature type="compositionally biased region" description="Low complexity" evidence="1">
    <location>
        <begin position="709"/>
        <end position="719"/>
    </location>
</feature>
<feature type="region of interest" description="Disordered" evidence="1">
    <location>
        <begin position="26"/>
        <end position="67"/>
    </location>
</feature>
<feature type="compositionally biased region" description="Basic and acidic residues" evidence="1">
    <location>
        <begin position="2953"/>
        <end position="2966"/>
    </location>
</feature>
<feature type="domain" description="PDZ" evidence="2">
    <location>
        <begin position="2796"/>
        <end position="2878"/>
    </location>
</feature>
<feature type="compositionally biased region" description="Polar residues" evidence="1">
    <location>
        <begin position="1812"/>
        <end position="1836"/>
    </location>
</feature>
<feature type="region of interest" description="Disordered" evidence="1">
    <location>
        <begin position="2201"/>
        <end position="2395"/>
    </location>
</feature>
<evidence type="ECO:0000259" key="2">
    <source>
        <dbReference type="PROSITE" id="PS50106"/>
    </source>
</evidence>
<feature type="compositionally biased region" description="Pro residues" evidence="1">
    <location>
        <begin position="1840"/>
        <end position="1851"/>
    </location>
</feature>
<feature type="region of interest" description="Disordered" evidence="1">
    <location>
        <begin position="2865"/>
        <end position="2920"/>
    </location>
</feature>
<dbReference type="RefSeq" id="XP_022333609.1">
    <property type="nucleotide sequence ID" value="XM_022477901.1"/>
</dbReference>
<feature type="compositionally biased region" description="Pro residues" evidence="1">
    <location>
        <begin position="2884"/>
        <end position="2902"/>
    </location>
</feature>
<keyword evidence="3" id="KW-1185">Reference proteome</keyword>
<dbReference type="CDD" id="cd00136">
    <property type="entry name" value="PDZ_canonical"/>
    <property type="match status" value="2"/>
</dbReference>
<feature type="compositionally biased region" description="Low complexity" evidence="1">
    <location>
        <begin position="1862"/>
        <end position="1881"/>
    </location>
</feature>
<dbReference type="SUPFAM" id="SSF50156">
    <property type="entry name" value="PDZ domain-like"/>
    <property type="match status" value="9"/>
</dbReference>
<dbReference type="InterPro" id="IPR036034">
    <property type="entry name" value="PDZ_sf"/>
</dbReference>
<dbReference type="SMART" id="SM00228">
    <property type="entry name" value="PDZ"/>
    <property type="match status" value="8"/>
</dbReference>
<dbReference type="KEGG" id="cvn:111130701"/>
<feature type="compositionally biased region" description="Polar residues" evidence="1">
    <location>
        <begin position="1001"/>
        <end position="1020"/>
    </location>
</feature>